<protein>
    <recommendedName>
        <fullName evidence="2">FHA domain-containing protein</fullName>
    </recommendedName>
</protein>
<evidence type="ECO:0000313" key="4">
    <source>
        <dbReference type="Proteomes" id="UP000836841"/>
    </source>
</evidence>
<feature type="compositionally biased region" description="Basic and acidic residues" evidence="1">
    <location>
        <begin position="147"/>
        <end position="169"/>
    </location>
</feature>
<evidence type="ECO:0000256" key="1">
    <source>
        <dbReference type="SAM" id="MobiDB-lite"/>
    </source>
</evidence>
<name>A0AAU9RMT3_THLAR</name>
<organism evidence="3 4">
    <name type="scientific">Thlaspi arvense</name>
    <name type="common">Field penny-cress</name>
    <dbReference type="NCBI Taxonomy" id="13288"/>
    <lineage>
        <taxon>Eukaryota</taxon>
        <taxon>Viridiplantae</taxon>
        <taxon>Streptophyta</taxon>
        <taxon>Embryophyta</taxon>
        <taxon>Tracheophyta</taxon>
        <taxon>Spermatophyta</taxon>
        <taxon>Magnoliopsida</taxon>
        <taxon>eudicotyledons</taxon>
        <taxon>Gunneridae</taxon>
        <taxon>Pentapetalae</taxon>
        <taxon>rosids</taxon>
        <taxon>malvids</taxon>
        <taxon>Brassicales</taxon>
        <taxon>Brassicaceae</taxon>
        <taxon>Thlaspideae</taxon>
        <taxon>Thlaspi</taxon>
    </lineage>
</organism>
<evidence type="ECO:0000313" key="3">
    <source>
        <dbReference type="EMBL" id="CAH2043985.1"/>
    </source>
</evidence>
<dbReference type="Pfam" id="PF00498">
    <property type="entry name" value="FHA"/>
    <property type="match status" value="1"/>
</dbReference>
<dbReference type="Proteomes" id="UP000836841">
    <property type="component" value="Chromosome 2"/>
</dbReference>
<dbReference type="InterPro" id="IPR008984">
    <property type="entry name" value="SMAD_FHA_dom_sf"/>
</dbReference>
<gene>
    <name evidence="3" type="ORF">TAV2_LOCUS7825</name>
</gene>
<dbReference type="SUPFAM" id="SSF49879">
    <property type="entry name" value="SMAD/FHA domain"/>
    <property type="match status" value="1"/>
</dbReference>
<feature type="compositionally biased region" description="Basic and acidic residues" evidence="1">
    <location>
        <begin position="178"/>
        <end position="189"/>
    </location>
</feature>
<proteinExistence type="predicted"/>
<dbReference type="AlphaFoldDB" id="A0AAU9RMT3"/>
<dbReference type="InterPro" id="IPR050923">
    <property type="entry name" value="Cell_Proc_Reg/RNA_Proc"/>
</dbReference>
<dbReference type="Gene3D" id="2.60.200.20">
    <property type="match status" value="1"/>
</dbReference>
<evidence type="ECO:0000259" key="2">
    <source>
        <dbReference type="PROSITE" id="PS50006"/>
    </source>
</evidence>
<sequence>MNLKLAFVEGPREGESVEYKPGSTIRIGRLVRGNEIAIKDVGISTKHIRIVSESEKWIIYDLGSRNGTILNSETLDRDTPVNLRHGDVIKLGGDTSIVVNFEADAQAQEHKLPPRPRRNNRRLPVADPDPDPVESVQEKPTRKRRSAKEDEHEPPKRSKKLEDIAKEVNSRVTRSRRKMDEEVPVEKKGNSRSRGGNKNTENLGLEENVEEKRPLRATRSKKRELGGDCFLELEMVLTKPVKAVQRRRRWSQIRMLKKKMRHLSRWRLRH</sequence>
<feature type="domain" description="FHA" evidence="2">
    <location>
        <begin position="25"/>
        <end position="75"/>
    </location>
</feature>
<feature type="compositionally biased region" description="Polar residues" evidence="1">
    <location>
        <begin position="192"/>
        <end position="202"/>
    </location>
</feature>
<dbReference type="PROSITE" id="PS50006">
    <property type="entry name" value="FHA_DOMAIN"/>
    <property type="match status" value="1"/>
</dbReference>
<dbReference type="EMBL" id="OU466858">
    <property type="protein sequence ID" value="CAH2043985.1"/>
    <property type="molecule type" value="Genomic_DNA"/>
</dbReference>
<feature type="region of interest" description="Disordered" evidence="1">
    <location>
        <begin position="105"/>
        <end position="220"/>
    </location>
</feature>
<keyword evidence="4" id="KW-1185">Reference proteome</keyword>
<dbReference type="SMART" id="SM00240">
    <property type="entry name" value="FHA"/>
    <property type="match status" value="1"/>
</dbReference>
<reference evidence="3 4" key="1">
    <citation type="submission" date="2022-03" db="EMBL/GenBank/DDBJ databases">
        <authorList>
            <person name="Nunn A."/>
            <person name="Chopra R."/>
            <person name="Nunn A."/>
            <person name="Contreras Garrido A."/>
        </authorList>
    </citation>
    <scope>NUCLEOTIDE SEQUENCE [LARGE SCALE GENOMIC DNA]</scope>
</reference>
<dbReference type="PANTHER" id="PTHR23308">
    <property type="entry name" value="NUCLEAR INHIBITOR OF PROTEIN PHOSPHATASE-1"/>
    <property type="match status" value="1"/>
</dbReference>
<accession>A0AAU9RMT3</accession>
<dbReference type="InterPro" id="IPR000253">
    <property type="entry name" value="FHA_dom"/>
</dbReference>